<name>A0A0C3S6L8_PHLG1</name>
<feature type="region of interest" description="Disordered" evidence="1">
    <location>
        <begin position="1"/>
        <end position="35"/>
    </location>
</feature>
<keyword evidence="2" id="KW-0812">Transmembrane</keyword>
<keyword evidence="2" id="KW-0472">Membrane</keyword>
<keyword evidence="4" id="KW-1185">Reference proteome</keyword>
<dbReference type="EMBL" id="KN840522">
    <property type="protein sequence ID" value="KIP06272.1"/>
    <property type="molecule type" value="Genomic_DNA"/>
</dbReference>
<gene>
    <name evidence="3" type="ORF">PHLGIDRAFT_466911</name>
</gene>
<evidence type="ECO:0000313" key="3">
    <source>
        <dbReference type="EMBL" id="KIP06272.1"/>
    </source>
</evidence>
<evidence type="ECO:0000313" key="4">
    <source>
        <dbReference type="Proteomes" id="UP000053257"/>
    </source>
</evidence>
<evidence type="ECO:0000256" key="1">
    <source>
        <dbReference type="SAM" id="MobiDB-lite"/>
    </source>
</evidence>
<evidence type="ECO:0008006" key="5">
    <source>
        <dbReference type="Google" id="ProtNLM"/>
    </source>
</evidence>
<keyword evidence="2" id="KW-1133">Transmembrane helix</keyword>
<reference evidence="3 4" key="1">
    <citation type="journal article" date="2014" name="PLoS Genet.">
        <title>Analysis of the Phlebiopsis gigantea genome, transcriptome and secretome provides insight into its pioneer colonization strategies of wood.</title>
        <authorList>
            <person name="Hori C."/>
            <person name="Ishida T."/>
            <person name="Igarashi K."/>
            <person name="Samejima M."/>
            <person name="Suzuki H."/>
            <person name="Master E."/>
            <person name="Ferreira P."/>
            <person name="Ruiz-Duenas F.J."/>
            <person name="Held B."/>
            <person name="Canessa P."/>
            <person name="Larrondo L.F."/>
            <person name="Schmoll M."/>
            <person name="Druzhinina I.S."/>
            <person name="Kubicek C.P."/>
            <person name="Gaskell J.A."/>
            <person name="Kersten P."/>
            <person name="St John F."/>
            <person name="Glasner J."/>
            <person name="Sabat G."/>
            <person name="Splinter BonDurant S."/>
            <person name="Syed K."/>
            <person name="Yadav J."/>
            <person name="Mgbeahuruike A.C."/>
            <person name="Kovalchuk A."/>
            <person name="Asiegbu F.O."/>
            <person name="Lackner G."/>
            <person name="Hoffmeister D."/>
            <person name="Rencoret J."/>
            <person name="Gutierrez A."/>
            <person name="Sun H."/>
            <person name="Lindquist E."/>
            <person name="Barry K."/>
            <person name="Riley R."/>
            <person name="Grigoriev I.V."/>
            <person name="Henrissat B."/>
            <person name="Kues U."/>
            <person name="Berka R.M."/>
            <person name="Martinez A.T."/>
            <person name="Covert S.F."/>
            <person name="Blanchette R.A."/>
            <person name="Cullen D."/>
        </authorList>
    </citation>
    <scope>NUCLEOTIDE SEQUENCE [LARGE SCALE GENOMIC DNA]</scope>
    <source>
        <strain evidence="3 4">11061_1 CR5-6</strain>
    </source>
</reference>
<feature type="region of interest" description="Disordered" evidence="1">
    <location>
        <begin position="115"/>
        <end position="150"/>
    </location>
</feature>
<organism evidence="3 4">
    <name type="scientific">Phlebiopsis gigantea (strain 11061_1 CR5-6)</name>
    <name type="common">White-rot fungus</name>
    <name type="synonym">Peniophora gigantea</name>
    <dbReference type="NCBI Taxonomy" id="745531"/>
    <lineage>
        <taxon>Eukaryota</taxon>
        <taxon>Fungi</taxon>
        <taxon>Dikarya</taxon>
        <taxon>Basidiomycota</taxon>
        <taxon>Agaricomycotina</taxon>
        <taxon>Agaricomycetes</taxon>
        <taxon>Polyporales</taxon>
        <taxon>Phanerochaetaceae</taxon>
        <taxon>Phlebiopsis</taxon>
    </lineage>
</organism>
<feature type="transmembrane region" description="Helical" evidence="2">
    <location>
        <begin position="58"/>
        <end position="75"/>
    </location>
</feature>
<dbReference type="OrthoDB" id="2020419at2759"/>
<proteinExistence type="predicted"/>
<protein>
    <recommendedName>
        <fullName evidence="5">Proteophosphoglycan 5</fullName>
    </recommendedName>
</protein>
<dbReference type="HOGENOM" id="CLU_451346_0_0_1"/>
<feature type="compositionally biased region" description="Basic and acidic residues" evidence="1">
    <location>
        <begin position="136"/>
        <end position="145"/>
    </location>
</feature>
<dbReference type="Proteomes" id="UP000053257">
    <property type="component" value="Unassembled WGS sequence"/>
</dbReference>
<sequence>MLRSRSLRQTASSSEALPEHADHPQPALSSEKPNGSCRVSLIRAPPAVKTPNWSCRRILRYLLASLFLVSCWLSFPRLLKVLGPNSVEVASQSAQPILQVFSDLKHRISSAKFAASPPVASSMQQHSPDQQYHGALEPERPKVTKDSPPLRWPPMITAVPEVPPSSDATRVGVTNSAIDSQFCSGGQQCRILLPLWIGEQESRGRMHLTQLVQLAASLNRTFVLPNVGKSRLGTCGKWSFEAYYNTGSIAKQLKEVSGGTGRVMLMDDFRTWLDMRPDSPSGQMVFFQEDLSLTPEGTLLASDEGLSLFVDHAPLQLADGRLKNAYCMKTKYRGLSLNEYHPLSLYLTAPDPIFPAATASGDVLSSLLKQSYTAQQSLENTSAAISEPDVLVVHWDLRHMPFTPTSPLPALEYSEKLWQMARRLTSAHGPYLAVHWRMETVEPAVLPDCAEALVDTLSTLLADPTLAAGVRTVWLATDVPWSGSTAAADALVRSPAQRSNTFKAFTDDHFEAIAIVKAAFASEGPLEAWRLTGLGEQIQRLRMANKADDMVLAHEDDLGMLWEDSGIWGILDKTAAMDSALFVSGARGCGRVRCVEFYYYPSFHD</sequence>
<evidence type="ECO:0000256" key="2">
    <source>
        <dbReference type="SAM" id="Phobius"/>
    </source>
</evidence>
<accession>A0A0C3S6L8</accession>
<dbReference type="AlphaFoldDB" id="A0A0C3S6L8"/>
<feature type="compositionally biased region" description="Polar residues" evidence="1">
    <location>
        <begin position="119"/>
        <end position="130"/>
    </location>
</feature>